<dbReference type="OrthoDB" id="8449249at2"/>
<feature type="region of interest" description="Disordered" evidence="1">
    <location>
        <begin position="39"/>
        <end position="73"/>
    </location>
</feature>
<evidence type="ECO:0000313" key="2">
    <source>
        <dbReference type="EMBL" id="SDE93578.1"/>
    </source>
</evidence>
<accession>A0A1G7GZJ3</accession>
<gene>
    <name evidence="2" type="ORF">SAMN04244550_01350</name>
</gene>
<organism evidence="2 3">
    <name type="scientific">Rhodobacter capsulatus</name>
    <name type="common">Rhodopseudomonas capsulata</name>
    <dbReference type="NCBI Taxonomy" id="1061"/>
    <lineage>
        <taxon>Bacteria</taxon>
        <taxon>Pseudomonadati</taxon>
        <taxon>Pseudomonadota</taxon>
        <taxon>Alphaproteobacteria</taxon>
        <taxon>Rhodobacterales</taxon>
        <taxon>Rhodobacter group</taxon>
        <taxon>Rhodobacter</taxon>
    </lineage>
</organism>
<dbReference type="EMBL" id="FNAY01000005">
    <property type="protein sequence ID" value="SDE93578.1"/>
    <property type="molecule type" value="Genomic_DNA"/>
</dbReference>
<protein>
    <submittedName>
        <fullName evidence="2">Uncharacterized protein</fullName>
    </submittedName>
</protein>
<proteinExistence type="predicted"/>
<evidence type="ECO:0000256" key="1">
    <source>
        <dbReference type="SAM" id="MobiDB-lite"/>
    </source>
</evidence>
<name>A0A1G7GZJ3_RHOCA</name>
<dbReference type="Proteomes" id="UP000183812">
    <property type="component" value="Unassembled WGS sequence"/>
</dbReference>
<evidence type="ECO:0000313" key="3">
    <source>
        <dbReference type="Proteomes" id="UP000183812"/>
    </source>
</evidence>
<reference evidence="2 3" key="1">
    <citation type="submission" date="2016-10" db="EMBL/GenBank/DDBJ databases">
        <authorList>
            <person name="de Groot N.N."/>
        </authorList>
    </citation>
    <scope>NUCLEOTIDE SEQUENCE [LARGE SCALE GENOMIC DNA]</scope>
    <source>
        <strain evidence="3">DSM 938 / 37b4</strain>
    </source>
</reference>
<dbReference type="RefSeq" id="WP_139182403.1">
    <property type="nucleotide sequence ID" value="NZ_CP061202.1"/>
</dbReference>
<sequence>MAEIAENLHRRELGEIERAELMARWVEITAAKQDAKEAAAKAQADQSRQVGAIESKRADGKGHRKQGGIKQAAREIGVPEQTVRRAVKIAALAPEAKKLAKRLKAPQAVLLEAAKHDVADDQVAVIRGRMQESAVKIAALSPVLEHPHFGKKVRWSRVAKLSQEVTITIPFVEESARGCNIGLALRELAFRARGTEWLTTHAKQPKQSPSSL</sequence>
<dbReference type="SUPFAM" id="SSF109709">
    <property type="entry name" value="KorB DNA-binding domain-like"/>
    <property type="match status" value="1"/>
</dbReference>
<dbReference type="AlphaFoldDB" id="A0A1G7GZJ3"/>